<dbReference type="Gene3D" id="2.60.120.330">
    <property type="entry name" value="B-lactam Antibiotic, Isopenicillin N Synthase, Chain"/>
    <property type="match status" value="1"/>
</dbReference>
<comment type="caution">
    <text evidence="4">The sequence shown here is derived from an EMBL/GenBank/DDBJ whole genome shotgun (WGS) entry which is preliminary data.</text>
</comment>
<keyword evidence="2" id="KW-0479">Metal-binding</keyword>
<feature type="domain" description="Fe2OG dioxygenase" evidence="3">
    <location>
        <begin position="138"/>
        <end position="252"/>
    </location>
</feature>
<dbReference type="InterPro" id="IPR027443">
    <property type="entry name" value="IPNS-like_sf"/>
</dbReference>
<keyword evidence="5" id="KW-1185">Reference proteome</keyword>
<dbReference type="PROSITE" id="PS51471">
    <property type="entry name" value="FE2OG_OXY"/>
    <property type="match status" value="1"/>
</dbReference>
<keyword evidence="2" id="KW-0560">Oxidoreductase</keyword>
<evidence type="ECO:0000259" key="3">
    <source>
        <dbReference type="PROSITE" id="PS51471"/>
    </source>
</evidence>
<dbReference type="PANTHER" id="PTHR47990">
    <property type="entry name" value="2-OXOGLUTARATE (2OG) AND FE(II)-DEPENDENT OXYGENASE SUPERFAMILY PROTEIN-RELATED"/>
    <property type="match status" value="1"/>
</dbReference>
<accession>A0ABR0K7U7</accession>
<dbReference type="InterPro" id="IPR050231">
    <property type="entry name" value="Iron_ascorbate_oxido_reductase"/>
</dbReference>
<evidence type="ECO:0000256" key="1">
    <source>
        <dbReference type="ARBA" id="ARBA00008056"/>
    </source>
</evidence>
<dbReference type="Proteomes" id="UP001345013">
    <property type="component" value="Unassembled WGS sequence"/>
</dbReference>
<gene>
    <name evidence="4" type="ORF">LTR24_005829</name>
</gene>
<dbReference type="SUPFAM" id="SSF51197">
    <property type="entry name" value="Clavaminate synthase-like"/>
    <property type="match status" value="1"/>
</dbReference>
<reference evidence="4 5" key="1">
    <citation type="submission" date="2023-08" db="EMBL/GenBank/DDBJ databases">
        <title>Black Yeasts Isolated from many extreme environments.</title>
        <authorList>
            <person name="Coleine C."/>
            <person name="Stajich J.E."/>
            <person name="Selbmann L."/>
        </authorList>
    </citation>
    <scope>NUCLEOTIDE SEQUENCE [LARGE SCALE GENOMIC DNA]</scope>
    <source>
        <strain evidence="4 5">CCFEE 5885</strain>
    </source>
</reference>
<evidence type="ECO:0000256" key="2">
    <source>
        <dbReference type="RuleBase" id="RU003682"/>
    </source>
</evidence>
<organism evidence="4 5">
    <name type="scientific">Lithohypha guttulata</name>
    <dbReference type="NCBI Taxonomy" id="1690604"/>
    <lineage>
        <taxon>Eukaryota</taxon>
        <taxon>Fungi</taxon>
        <taxon>Dikarya</taxon>
        <taxon>Ascomycota</taxon>
        <taxon>Pezizomycotina</taxon>
        <taxon>Eurotiomycetes</taxon>
        <taxon>Chaetothyriomycetidae</taxon>
        <taxon>Chaetothyriales</taxon>
        <taxon>Trichomeriaceae</taxon>
        <taxon>Lithohypha</taxon>
    </lineage>
</organism>
<dbReference type="EMBL" id="JAVRRG010000069">
    <property type="protein sequence ID" value="KAK5091830.1"/>
    <property type="molecule type" value="Genomic_DNA"/>
</dbReference>
<keyword evidence="2" id="KW-0408">Iron</keyword>
<proteinExistence type="inferred from homology"/>
<name>A0ABR0K7U7_9EURO</name>
<evidence type="ECO:0000313" key="5">
    <source>
        <dbReference type="Proteomes" id="UP001345013"/>
    </source>
</evidence>
<comment type="similarity">
    <text evidence="1 2">Belongs to the iron/ascorbate-dependent oxidoreductase family.</text>
</comment>
<evidence type="ECO:0000313" key="4">
    <source>
        <dbReference type="EMBL" id="KAK5091830.1"/>
    </source>
</evidence>
<sequence length="298" mass="32764">MAEWLSPPGPPRLLTPRQVEHLIDQGHLDNSLARLSTEASAFFDQPEQDKFSIFPASHGTECGYYSIKGQKEYLTLRQAPPNATSDLQSYARELWAAVAGYLHRILCDISTALEIPQEAWAPLLEDSLAMPKNGSVDTSLRTILRLFRYAPNRGVAEEHIDNGFLTLCVGDGQGLQVLSRLVHSSQSRQTPEPTQQQTEAEWAEAEWADAAGATVLVGGMLHVLSLGRCRAGKHRVVANPVGRASTVFALRPCLRHDIDLEPFGGYGSVHARELYLQVAGQRTNINRKDDNSEQIGSG</sequence>
<dbReference type="InterPro" id="IPR005123">
    <property type="entry name" value="Oxoglu/Fe-dep_dioxygenase_dom"/>
</dbReference>
<protein>
    <recommendedName>
        <fullName evidence="3">Fe2OG dioxygenase domain-containing protein</fullName>
    </recommendedName>
</protein>